<sequence>MTVNTFLVEFMMAHRVPQICGQLRDWRTEVNSAYANAKLLRPTRSELVLSFASCKNPRKVKIVVQHKKAVTSSLSKHPSPVDTMDAHGSDLPSIHQRPYFDGIVQLPVLPSHVARESLAAMPSSTCWTQPPRPSPTPDSAPIST</sequence>
<protein>
    <submittedName>
        <fullName evidence="2">Uncharacterized protein</fullName>
    </submittedName>
</protein>
<evidence type="ECO:0000313" key="2">
    <source>
        <dbReference type="EMBL" id="ETP07243.1"/>
    </source>
</evidence>
<reference evidence="2 3" key="1">
    <citation type="submission" date="2013-11" db="EMBL/GenBank/DDBJ databases">
        <title>The Genome Sequence of Phytophthora parasitica CJ01A1.</title>
        <authorList>
            <consortium name="The Broad Institute Genomics Platform"/>
            <person name="Russ C."/>
            <person name="Tyler B."/>
            <person name="Panabieres F."/>
            <person name="Shan W."/>
            <person name="Tripathy S."/>
            <person name="Grunwald N."/>
            <person name="Machado M."/>
            <person name="Johnson C.S."/>
            <person name="Walker B."/>
            <person name="Young S.K."/>
            <person name="Zeng Q."/>
            <person name="Gargeya S."/>
            <person name="Fitzgerald M."/>
            <person name="Haas B."/>
            <person name="Abouelleil A."/>
            <person name="Allen A.W."/>
            <person name="Alvarado L."/>
            <person name="Arachchi H.M."/>
            <person name="Berlin A.M."/>
            <person name="Chapman S.B."/>
            <person name="Gainer-Dewar J."/>
            <person name="Goldberg J."/>
            <person name="Griggs A."/>
            <person name="Gujja S."/>
            <person name="Hansen M."/>
            <person name="Howarth C."/>
            <person name="Imamovic A."/>
            <person name="Ireland A."/>
            <person name="Larimer J."/>
            <person name="McCowan C."/>
            <person name="Murphy C."/>
            <person name="Pearson M."/>
            <person name="Poon T.W."/>
            <person name="Priest M."/>
            <person name="Roberts A."/>
            <person name="Saif S."/>
            <person name="Shea T."/>
            <person name="Sisk P."/>
            <person name="Sykes S."/>
            <person name="Wortman J."/>
            <person name="Nusbaum C."/>
            <person name="Birren B."/>
        </authorList>
    </citation>
    <scope>NUCLEOTIDE SEQUENCE [LARGE SCALE GENOMIC DNA]</scope>
    <source>
        <strain evidence="2 3">CJ01A1</strain>
    </source>
</reference>
<organism evidence="2 3">
    <name type="scientific">Phytophthora nicotianae CJ01A1</name>
    <dbReference type="NCBI Taxonomy" id="1317063"/>
    <lineage>
        <taxon>Eukaryota</taxon>
        <taxon>Sar</taxon>
        <taxon>Stramenopiles</taxon>
        <taxon>Oomycota</taxon>
        <taxon>Peronosporomycetes</taxon>
        <taxon>Peronosporales</taxon>
        <taxon>Peronosporaceae</taxon>
        <taxon>Phytophthora</taxon>
    </lineage>
</organism>
<accession>W2WB68</accession>
<dbReference type="Proteomes" id="UP000018958">
    <property type="component" value="Unassembled WGS sequence"/>
</dbReference>
<evidence type="ECO:0000256" key="1">
    <source>
        <dbReference type="SAM" id="MobiDB-lite"/>
    </source>
</evidence>
<dbReference type="EMBL" id="ANIX01003292">
    <property type="protein sequence ID" value="ETP07243.1"/>
    <property type="molecule type" value="Genomic_DNA"/>
</dbReference>
<feature type="region of interest" description="Disordered" evidence="1">
    <location>
        <begin position="121"/>
        <end position="144"/>
    </location>
</feature>
<name>W2WB68_PHYNI</name>
<comment type="caution">
    <text evidence="2">The sequence shown here is derived from an EMBL/GenBank/DDBJ whole genome shotgun (WGS) entry which is preliminary data.</text>
</comment>
<dbReference type="AlphaFoldDB" id="W2WB68"/>
<gene>
    <name evidence="2" type="ORF">F441_16451</name>
</gene>
<proteinExistence type="predicted"/>
<evidence type="ECO:0000313" key="3">
    <source>
        <dbReference type="Proteomes" id="UP000018958"/>
    </source>
</evidence>